<evidence type="ECO:0000256" key="3">
    <source>
        <dbReference type="ARBA" id="ARBA00022741"/>
    </source>
</evidence>
<keyword evidence="1" id="KW-0723">Serine/threonine-protein kinase</keyword>
<dbReference type="OMA" id="HESETCV"/>
<dbReference type="SUPFAM" id="SSF56112">
    <property type="entry name" value="Protein kinase-like (PK-like)"/>
    <property type="match status" value="1"/>
</dbReference>
<dbReference type="Gene3D" id="1.10.510.10">
    <property type="entry name" value="Transferase(Phosphotransferase) domain 1"/>
    <property type="match status" value="1"/>
</dbReference>
<sequence>MHKSCVIAELFLGWPLYPGSSEYDQIRYITTTQGAPPAHMLNHATKTRKFFKQKENRLFHQYWRLKTVEEHESETCVKSKETRKFIFNCLDDVRQVKTPLELDDVDKVCEKLDRADFIDVLKKMLDMDQDRRLTPNEGLKHPFVRMTNLLIYPSAN</sequence>
<dbReference type="GO" id="GO:0004713">
    <property type="term" value="F:protein tyrosine kinase activity"/>
    <property type="evidence" value="ECO:0007669"/>
    <property type="project" value="TreeGrafter"/>
</dbReference>
<proteinExistence type="predicted"/>
<keyword evidence="5" id="KW-0067">ATP-binding</keyword>
<dbReference type="GO" id="GO:0005737">
    <property type="term" value="C:cytoplasm"/>
    <property type="evidence" value="ECO:0007669"/>
    <property type="project" value="TreeGrafter"/>
</dbReference>
<dbReference type="GO" id="GO:0005524">
    <property type="term" value="F:ATP binding"/>
    <property type="evidence" value="ECO:0007669"/>
    <property type="project" value="UniProtKB-KW"/>
</dbReference>
<evidence type="ECO:0000256" key="4">
    <source>
        <dbReference type="ARBA" id="ARBA00022777"/>
    </source>
</evidence>
<evidence type="ECO:0000256" key="2">
    <source>
        <dbReference type="ARBA" id="ARBA00022679"/>
    </source>
</evidence>
<evidence type="ECO:0000313" key="6">
    <source>
        <dbReference type="Proteomes" id="UP000887565"/>
    </source>
</evidence>
<keyword evidence="6" id="KW-1185">Reference proteome</keyword>
<dbReference type="WBParaSite" id="nRc.2.0.1.t17934-RA">
    <property type="protein sequence ID" value="nRc.2.0.1.t17934-RA"/>
    <property type="gene ID" value="nRc.2.0.1.g17934"/>
</dbReference>
<name>A0A915IUR5_ROMCU</name>
<dbReference type="PANTHER" id="PTHR24058">
    <property type="entry name" value="DUAL SPECIFICITY PROTEIN KINASE"/>
    <property type="match status" value="1"/>
</dbReference>
<keyword evidence="3" id="KW-0547">Nucleotide-binding</keyword>
<keyword evidence="4" id="KW-0418">Kinase</keyword>
<evidence type="ECO:0000313" key="7">
    <source>
        <dbReference type="WBParaSite" id="nRc.2.0.1.t17934-RA"/>
    </source>
</evidence>
<dbReference type="PANTHER" id="PTHR24058:SF17">
    <property type="entry name" value="HOMEODOMAIN INTERACTING PROTEIN KINASE, ISOFORM D"/>
    <property type="match status" value="1"/>
</dbReference>
<keyword evidence="2" id="KW-0808">Transferase</keyword>
<evidence type="ECO:0000256" key="5">
    <source>
        <dbReference type="ARBA" id="ARBA00022840"/>
    </source>
</evidence>
<dbReference type="GO" id="GO:0004674">
    <property type="term" value="F:protein serine/threonine kinase activity"/>
    <property type="evidence" value="ECO:0007669"/>
    <property type="project" value="UniProtKB-KW"/>
</dbReference>
<dbReference type="GO" id="GO:0005634">
    <property type="term" value="C:nucleus"/>
    <property type="evidence" value="ECO:0007669"/>
    <property type="project" value="TreeGrafter"/>
</dbReference>
<dbReference type="InterPro" id="IPR050494">
    <property type="entry name" value="Ser_Thr_dual-spec_kinase"/>
</dbReference>
<dbReference type="AlphaFoldDB" id="A0A915IUR5"/>
<dbReference type="InterPro" id="IPR011009">
    <property type="entry name" value="Kinase-like_dom_sf"/>
</dbReference>
<protein>
    <submittedName>
        <fullName evidence="7">Uncharacterized protein</fullName>
    </submittedName>
</protein>
<accession>A0A915IUR5</accession>
<evidence type="ECO:0000256" key="1">
    <source>
        <dbReference type="ARBA" id="ARBA00022527"/>
    </source>
</evidence>
<organism evidence="6 7">
    <name type="scientific">Romanomermis culicivorax</name>
    <name type="common">Nematode worm</name>
    <dbReference type="NCBI Taxonomy" id="13658"/>
    <lineage>
        <taxon>Eukaryota</taxon>
        <taxon>Metazoa</taxon>
        <taxon>Ecdysozoa</taxon>
        <taxon>Nematoda</taxon>
        <taxon>Enoplea</taxon>
        <taxon>Dorylaimia</taxon>
        <taxon>Mermithida</taxon>
        <taxon>Mermithoidea</taxon>
        <taxon>Mermithidae</taxon>
        <taxon>Romanomermis</taxon>
    </lineage>
</organism>
<reference evidence="7" key="1">
    <citation type="submission" date="2022-11" db="UniProtKB">
        <authorList>
            <consortium name="WormBaseParasite"/>
        </authorList>
    </citation>
    <scope>IDENTIFICATION</scope>
</reference>
<dbReference type="Proteomes" id="UP000887565">
    <property type="component" value="Unplaced"/>
</dbReference>